<dbReference type="SUPFAM" id="SSF48371">
    <property type="entry name" value="ARM repeat"/>
    <property type="match status" value="1"/>
</dbReference>
<feature type="region of interest" description="Disordered" evidence="2">
    <location>
        <begin position="473"/>
        <end position="521"/>
    </location>
</feature>
<evidence type="ECO:0000256" key="1">
    <source>
        <dbReference type="ARBA" id="ARBA00006133"/>
    </source>
</evidence>
<dbReference type="InterPro" id="IPR038528">
    <property type="entry name" value="TEL2_C_sf"/>
</dbReference>
<dbReference type="Pfam" id="PF10193">
    <property type="entry name" value="Telomere_reg-2"/>
    <property type="match status" value="1"/>
</dbReference>
<dbReference type="OrthoDB" id="10258062at2759"/>
<comment type="similarity">
    <text evidence="1">Belongs to the TEL2 family.</text>
</comment>
<feature type="domain" description="Telomere length regulation protein conserved" evidence="3">
    <location>
        <begin position="549"/>
        <end position="659"/>
    </location>
</feature>
<keyword evidence="5" id="KW-1185">Reference proteome</keyword>
<evidence type="ECO:0000313" key="4">
    <source>
        <dbReference type="EMBL" id="OAD08009.1"/>
    </source>
</evidence>
<organism evidence="4 5">
    <name type="scientific">Mucor lusitanicus CBS 277.49</name>
    <dbReference type="NCBI Taxonomy" id="747725"/>
    <lineage>
        <taxon>Eukaryota</taxon>
        <taxon>Fungi</taxon>
        <taxon>Fungi incertae sedis</taxon>
        <taxon>Mucoromycota</taxon>
        <taxon>Mucoromycotina</taxon>
        <taxon>Mucoromycetes</taxon>
        <taxon>Mucorales</taxon>
        <taxon>Mucorineae</taxon>
        <taxon>Mucoraceae</taxon>
        <taxon>Mucor</taxon>
    </lineage>
</organism>
<dbReference type="Proteomes" id="UP000077051">
    <property type="component" value="Unassembled WGS sequence"/>
</dbReference>
<dbReference type="GO" id="GO:0051879">
    <property type="term" value="F:Hsp90 protein binding"/>
    <property type="evidence" value="ECO:0007669"/>
    <property type="project" value="TreeGrafter"/>
</dbReference>
<dbReference type="InterPro" id="IPR051970">
    <property type="entry name" value="TEL2_Regulation"/>
</dbReference>
<name>A0A162RQM2_MUCCL</name>
<evidence type="ECO:0000259" key="3">
    <source>
        <dbReference type="Pfam" id="PF10193"/>
    </source>
</evidence>
<gene>
    <name evidence="4" type="ORF">MUCCIDRAFT_104959</name>
</gene>
<evidence type="ECO:0000256" key="2">
    <source>
        <dbReference type="SAM" id="MobiDB-lite"/>
    </source>
</evidence>
<comment type="caution">
    <text evidence="4">The sequence shown here is derived from an EMBL/GenBank/DDBJ whole genome shotgun (WGS) entry which is preliminary data.</text>
</comment>
<dbReference type="STRING" id="747725.A0A162RQM2"/>
<dbReference type="GO" id="GO:0005829">
    <property type="term" value="C:cytosol"/>
    <property type="evidence" value="ECO:0007669"/>
    <property type="project" value="TreeGrafter"/>
</dbReference>
<protein>
    <recommendedName>
        <fullName evidence="3">Telomere length regulation protein conserved domain-containing protein</fullName>
    </recommendedName>
</protein>
<dbReference type="Gene3D" id="1.25.40.720">
    <property type="entry name" value="Telomere length regulation protein 2, C-terminal domain"/>
    <property type="match status" value="2"/>
</dbReference>
<feature type="compositionally biased region" description="Acidic residues" evidence="2">
    <location>
        <begin position="489"/>
        <end position="502"/>
    </location>
</feature>
<evidence type="ECO:0000313" key="5">
    <source>
        <dbReference type="Proteomes" id="UP000077051"/>
    </source>
</evidence>
<accession>A0A162RQM2</accession>
<dbReference type="GO" id="GO:0042162">
    <property type="term" value="F:telomeric DNA binding"/>
    <property type="evidence" value="ECO:0007669"/>
    <property type="project" value="TreeGrafter"/>
</dbReference>
<dbReference type="VEuPathDB" id="FungiDB:MUCCIDRAFT_104959"/>
<sequence length="868" mass="97574">MSTLPHLVQRLEQLDKSATSPDTQLNDVLECLSLPLQWLEESPTLVHQSAWKQHVWHVFKDMVPQWTFALNSSTHKHLVQNTLYLTGLSDSIQVAMARISLPVLLECLATTQQHDVGLDTLEIYASSLKSLTQLTPLYGQHMPGNSVRFFCALICSIPGHLVNAFGIQYGRDVEWFTDRKFYAKLSRQCADHMSETSLVYTQELLGKMIRQGYEDIVIESIYTSSTRNDPHWASVFEQLEIIASPEQVIRPMLAYAKRTLLSKPNHTIASVARNVSHLLFEKACSSSSNDTQQPQRRRRKERIQEFLNMAIFRLVQSSWADDTLARLVVTIAVLAEGCHSEDTMTDATRSMMVNYAKRAIQTWSDPVFLKHGSSREKHYMTAVILTLIAYLDVQDVQISIMMETNLLNSVSQYFASGDATTARIGAVMAEAVSCKTDKEKPLNTTLLEGQDRLVELKGLVLQRDAFDKEAVADLSTEAEENTSEKQDFVDEDEEEDELDPDAAFDTNSQQSDSDKDDEEEEFEAYLMEDESDDEGLKKEGSSKKQHKKPVFIRDLIRCLQDKNDPLKLEIGLNAAEHVIRRKTGAGTELSESAIVLAKYLISFPETYEIENYQTLQRNALVALMTAVPETVCGFIIDEMYNRDTSDGQKQLILGSISLAVRELAGWSTSTAATAATPAIANHTNTSKQVGTPIFVSKKMTLQEPKRYKNRLSGLAGPVFFFPLLVGWWEGTQGLIKYWIGNNALLTERFIMTLNIILHSATNTPDKRKIVKEYFQFISSMKYASISTHTASIKKAMLLGIDTIISVCYSGQEVLLYQDYQAELFDTKQWLEDVLEQADEPALHDLAVGIVVKLSQIALTATNALVTHA</sequence>
<dbReference type="InterPro" id="IPR016024">
    <property type="entry name" value="ARM-type_fold"/>
</dbReference>
<dbReference type="PANTHER" id="PTHR15830:SF10">
    <property type="entry name" value="TELOMERE LENGTH REGULATION PROTEIN TEL2 HOMOLOG"/>
    <property type="match status" value="1"/>
</dbReference>
<dbReference type="AlphaFoldDB" id="A0A162RQM2"/>
<dbReference type="InterPro" id="IPR019337">
    <property type="entry name" value="Telomere_length_regulation_dom"/>
</dbReference>
<dbReference type="PANTHER" id="PTHR15830">
    <property type="entry name" value="TELOMERE LENGTH REGULATION PROTEIN TEL2 FAMILY MEMBER"/>
    <property type="match status" value="1"/>
</dbReference>
<dbReference type="EMBL" id="AMYB01000001">
    <property type="protein sequence ID" value="OAD08009.1"/>
    <property type="molecule type" value="Genomic_DNA"/>
</dbReference>
<reference evidence="4 5" key="1">
    <citation type="submission" date="2015-06" db="EMBL/GenBank/DDBJ databases">
        <title>Expansion of signal transduction pathways in fungi by whole-genome duplication.</title>
        <authorList>
            <consortium name="DOE Joint Genome Institute"/>
            <person name="Corrochano L.M."/>
            <person name="Kuo A."/>
            <person name="Marcet-Houben M."/>
            <person name="Polaino S."/>
            <person name="Salamov A."/>
            <person name="Villalobos J.M."/>
            <person name="Alvarez M.I."/>
            <person name="Avalos J."/>
            <person name="Benito E.P."/>
            <person name="Benoit I."/>
            <person name="Burger G."/>
            <person name="Camino L.P."/>
            <person name="Canovas D."/>
            <person name="Cerda-Olmedo E."/>
            <person name="Cheng J.-F."/>
            <person name="Dominguez A."/>
            <person name="Elias M."/>
            <person name="Eslava A.P."/>
            <person name="Glaser F."/>
            <person name="Grimwood J."/>
            <person name="Gutierrez G."/>
            <person name="Heitman J."/>
            <person name="Henrissat B."/>
            <person name="Iturriaga E.A."/>
            <person name="Lang B.F."/>
            <person name="Lavin J.L."/>
            <person name="Lee S."/>
            <person name="Li W."/>
            <person name="Lindquist E."/>
            <person name="Lopez-Garcia S."/>
            <person name="Luque E.M."/>
            <person name="Marcos A.T."/>
            <person name="Martin J."/>
            <person name="Mccluskey K."/>
            <person name="Medina H.R."/>
            <person name="Miralles-Duran A."/>
            <person name="Miyazaki A."/>
            <person name="Munoz-Torres E."/>
            <person name="Oguiza J.A."/>
            <person name="Ohm R."/>
            <person name="Olmedo M."/>
            <person name="Orejas M."/>
            <person name="Ortiz-Castellanos L."/>
            <person name="Pisabarro A.G."/>
            <person name="Rodriguez-Romero J."/>
            <person name="Ruiz-Herrera J."/>
            <person name="Ruiz-Vazquez R."/>
            <person name="Sanz C."/>
            <person name="Schackwitz W."/>
            <person name="Schmutz J."/>
            <person name="Shahriari M."/>
            <person name="Shelest E."/>
            <person name="Silva-Franco F."/>
            <person name="Soanes D."/>
            <person name="Syed K."/>
            <person name="Tagua V.G."/>
            <person name="Talbot N.J."/>
            <person name="Thon M."/>
            <person name="De Vries R.P."/>
            <person name="Wiebenga A."/>
            <person name="Yadav J.S."/>
            <person name="Braun E.L."/>
            <person name="Baker S."/>
            <person name="Garre V."/>
            <person name="Horwitz B."/>
            <person name="Torres-Martinez S."/>
            <person name="Idnurm A."/>
            <person name="Herrera-Estrella A."/>
            <person name="Gabaldon T."/>
            <person name="Grigoriev I.V."/>
        </authorList>
    </citation>
    <scope>NUCLEOTIDE SEQUENCE [LARGE SCALE GENOMIC DNA]</scope>
    <source>
        <strain evidence="4 5">CBS 277.49</strain>
    </source>
</reference>
<dbReference type="GO" id="GO:0051083">
    <property type="term" value="P:'de novo' cotranslational protein folding"/>
    <property type="evidence" value="ECO:0007669"/>
    <property type="project" value="TreeGrafter"/>
</dbReference>
<proteinExistence type="inferred from homology"/>